<accession>D5T4J4</accession>
<keyword evidence="1" id="KW-0812">Transmembrane</keyword>
<name>D5T4J4_LEUKI</name>
<dbReference type="RefSeq" id="WP_013104051.1">
    <property type="nucleotide sequence ID" value="NC_014136.1"/>
</dbReference>
<dbReference type="HOGENOM" id="CLU_3201617_0_0_9"/>
<keyword evidence="1" id="KW-0472">Membrane</keyword>
<evidence type="ECO:0000313" key="2">
    <source>
        <dbReference type="EMBL" id="ADG41465.1"/>
    </source>
</evidence>
<sequence>MGKKINKYVQLIFTILLVVLAAWNHNITAVMLAAVSILLTVRYNV</sequence>
<protein>
    <submittedName>
        <fullName evidence="2">Uncharacterized protein</fullName>
    </submittedName>
</protein>
<dbReference type="KEGG" id="lki:LKI_09630"/>
<evidence type="ECO:0000256" key="1">
    <source>
        <dbReference type="SAM" id="Phobius"/>
    </source>
</evidence>
<reference evidence="2 3" key="1">
    <citation type="journal article" date="2010" name="J. Bacteriol.">
        <title>Complete genome sequence analysis of Leuconostoc kimchii IMSNU 11154.</title>
        <authorList>
            <person name="Oh H.M."/>
            <person name="Cho Y.J."/>
            <person name="Kim B.K."/>
            <person name="Roe J.H."/>
            <person name="Kang S.O."/>
            <person name="Nahm B.H."/>
            <person name="Jeong G."/>
            <person name="Han H.U."/>
            <person name="Chun J."/>
        </authorList>
    </citation>
    <scope>NUCLEOTIDE SEQUENCE [LARGE SCALE GENOMIC DNA]</scope>
    <source>
        <strain evidence="3">IMSNU 11154 / KCTC 2386 / IH25</strain>
    </source>
</reference>
<organism evidence="2 3">
    <name type="scientific">Leuconostoc kimchii (strain IMSNU 11154 / KCTC 2386 / IH25)</name>
    <dbReference type="NCBI Taxonomy" id="762051"/>
    <lineage>
        <taxon>Bacteria</taxon>
        <taxon>Bacillati</taxon>
        <taxon>Bacillota</taxon>
        <taxon>Bacilli</taxon>
        <taxon>Lactobacillales</taxon>
        <taxon>Lactobacillaceae</taxon>
        <taxon>Leuconostoc</taxon>
    </lineage>
</organism>
<dbReference type="STRING" id="762051.LKI_09630"/>
<proteinExistence type="predicted"/>
<keyword evidence="1" id="KW-1133">Transmembrane helix</keyword>
<dbReference type="AlphaFoldDB" id="D5T4J4"/>
<evidence type="ECO:0000313" key="3">
    <source>
        <dbReference type="Proteomes" id="UP000002362"/>
    </source>
</evidence>
<dbReference type="EMBL" id="CP001758">
    <property type="protein sequence ID" value="ADG41465.1"/>
    <property type="molecule type" value="Genomic_DNA"/>
</dbReference>
<dbReference type="Proteomes" id="UP000002362">
    <property type="component" value="Chromosome"/>
</dbReference>
<feature type="transmembrane region" description="Helical" evidence="1">
    <location>
        <begin position="12"/>
        <end position="39"/>
    </location>
</feature>
<dbReference type="PATRIC" id="fig|762051.18.peg.1935"/>
<gene>
    <name evidence="2" type="ordered locus">LKI_09630</name>
</gene>